<organism evidence="2 3">
    <name type="scientific">Cystobacter fuscus (strain ATCC 25194 / DSM 2262 / NBRC 100088 / M29)</name>
    <dbReference type="NCBI Taxonomy" id="1242864"/>
    <lineage>
        <taxon>Bacteria</taxon>
        <taxon>Pseudomonadati</taxon>
        <taxon>Myxococcota</taxon>
        <taxon>Myxococcia</taxon>
        <taxon>Myxococcales</taxon>
        <taxon>Cystobacterineae</taxon>
        <taxon>Archangiaceae</taxon>
        <taxon>Cystobacter</taxon>
    </lineage>
</organism>
<evidence type="ECO:0000256" key="1">
    <source>
        <dbReference type="SAM" id="MobiDB-lite"/>
    </source>
</evidence>
<evidence type="ECO:0000313" key="2">
    <source>
        <dbReference type="EMBL" id="EPX58142.1"/>
    </source>
</evidence>
<protein>
    <submittedName>
        <fullName evidence="2">Uncharacterized protein</fullName>
    </submittedName>
</protein>
<dbReference type="Proteomes" id="UP000011682">
    <property type="component" value="Unassembled WGS sequence"/>
</dbReference>
<name>S9P7G7_CYSF2</name>
<dbReference type="EMBL" id="ANAH02000026">
    <property type="protein sequence ID" value="EPX58142.1"/>
    <property type="molecule type" value="Genomic_DNA"/>
</dbReference>
<keyword evidence="3" id="KW-1185">Reference proteome</keyword>
<sequence>MRASERGLYAGCSEPESTHRSEGAVRGQTLGEWRCAPSALKHAVPSSRQAVLS</sequence>
<proteinExistence type="predicted"/>
<feature type="region of interest" description="Disordered" evidence="1">
    <location>
        <begin position="1"/>
        <end position="25"/>
    </location>
</feature>
<evidence type="ECO:0000313" key="3">
    <source>
        <dbReference type="Proteomes" id="UP000011682"/>
    </source>
</evidence>
<accession>S9P7G7</accession>
<comment type="caution">
    <text evidence="2">The sequence shown here is derived from an EMBL/GenBank/DDBJ whole genome shotgun (WGS) entry which is preliminary data.</text>
</comment>
<reference evidence="2" key="1">
    <citation type="submission" date="2013-05" db="EMBL/GenBank/DDBJ databases">
        <title>Genome assembly of Cystobacter fuscus DSM 2262.</title>
        <authorList>
            <person name="Sharma G."/>
            <person name="Khatri I."/>
            <person name="Kaur C."/>
            <person name="Mayilraj S."/>
            <person name="Subramanian S."/>
        </authorList>
    </citation>
    <scope>NUCLEOTIDE SEQUENCE [LARGE SCALE GENOMIC DNA]</scope>
    <source>
        <strain evidence="2">DSM 2262</strain>
    </source>
</reference>
<dbReference type="AlphaFoldDB" id="S9P7G7"/>
<gene>
    <name evidence="2" type="ORF">D187_004179</name>
</gene>